<protein>
    <submittedName>
        <fullName evidence="2">Uncharacterized protein</fullName>
    </submittedName>
</protein>
<organism evidence="2 3">
    <name type="scientific">Mycena rosella</name>
    <name type="common">Pink bonnet</name>
    <name type="synonym">Agaricus rosellus</name>
    <dbReference type="NCBI Taxonomy" id="1033263"/>
    <lineage>
        <taxon>Eukaryota</taxon>
        <taxon>Fungi</taxon>
        <taxon>Dikarya</taxon>
        <taxon>Basidiomycota</taxon>
        <taxon>Agaricomycotina</taxon>
        <taxon>Agaricomycetes</taxon>
        <taxon>Agaricomycetidae</taxon>
        <taxon>Agaricales</taxon>
        <taxon>Marasmiineae</taxon>
        <taxon>Mycenaceae</taxon>
        <taxon>Mycena</taxon>
    </lineage>
</organism>
<feature type="region of interest" description="Disordered" evidence="1">
    <location>
        <begin position="306"/>
        <end position="397"/>
    </location>
</feature>
<accession>A0AAD7CPT0</accession>
<evidence type="ECO:0000313" key="2">
    <source>
        <dbReference type="EMBL" id="KAJ7657073.1"/>
    </source>
</evidence>
<feature type="compositionally biased region" description="Basic and acidic residues" evidence="1">
    <location>
        <begin position="1"/>
        <end position="16"/>
    </location>
</feature>
<reference evidence="2" key="1">
    <citation type="submission" date="2023-03" db="EMBL/GenBank/DDBJ databases">
        <title>Massive genome expansion in bonnet fungi (Mycena s.s.) driven by repeated elements and novel gene families across ecological guilds.</title>
        <authorList>
            <consortium name="Lawrence Berkeley National Laboratory"/>
            <person name="Harder C.B."/>
            <person name="Miyauchi S."/>
            <person name="Viragh M."/>
            <person name="Kuo A."/>
            <person name="Thoen E."/>
            <person name="Andreopoulos B."/>
            <person name="Lu D."/>
            <person name="Skrede I."/>
            <person name="Drula E."/>
            <person name="Henrissat B."/>
            <person name="Morin E."/>
            <person name="Kohler A."/>
            <person name="Barry K."/>
            <person name="LaButti K."/>
            <person name="Morin E."/>
            <person name="Salamov A."/>
            <person name="Lipzen A."/>
            <person name="Mereny Z."/>
            <person name="Hegedus B."/>
            <person name="Baldrian P."/>
            <person name="Stursova M."/>
            <person name="Weitz H."/>
            <person name="Taylor A."/>
            <person name="Grigoriev I.V."/>
            <person name="Nagy L.G."/>
            <person name="Martin F."/>
            <person name="Kauserud H."/>
        </authorList>
    </citation>
    <scope>NUCLEOTIDE SEQUENCE</scope>
    <source>
        <strain evidence="2">CBHHK067</strain>
    </source>
</reference>
<comment type="caution">
    <text evidence="2">The sequence shown here is derived from an EMBL/GenBank/DDBJ whole genome shotgun (WGS) entry which is preliminary data.</text>
</comment>
<keyword evidence="3" id="KW-1185">Reference proteome</keyword>
<proteinExistence type="predicted"/>
<name>A0AAD7CPT0_MYCRO</name>
<dbReference type="AlphaFoldDB" id="A0AAD7CPT0"/>
<dbReference type="Proteomes" id="UP001221757">
    <property type="component" value="Unassembled WGS sequence"/>
</dbReference>
<feature type="region of interest" description="Disordered" evidence="1">
    <location>
        <begin position="1"/>
        <end position="29"/>
    </location>
</feature>
<evidence type="ECO:0000256" key="1">
    <source>
        <dbReference type="SAM" id="MobiDB-lite"/>
    </source>
</evidence>
<evidence type="ECO:0000313" key="3">
    <source>
        <dbReference type="Proteomes" id="UP001221757"/>
    </source>
</evidence>
<gene>
    <name evidence="2" type="ORF">B0H17DRAFT_1145993</name>
</gene>
<sequence>MAEHYDYDDYHDDHFPYPDTSTPSDTYYPDSEDLHYNHCPHATDHYTYTDDPWPGDNCADDSYDPYAYAGTYTRTPVADVAEYDTQHIPYGVDHDTYTPVHAPYENDGTMTLEYGQPGYWEEHHRRWDEIIYGTPLTPHFPDAYYSHEGVTEPAEEELQYAEACAYSTATHAQAEARRARARHRACTAAYARGELQEHEVDTWLEVIEEMHEIEAEERRIVAEGYFWNEATAHSAPYALVASSLRSPDSYPSHFPRPRPPPKPPCHRPLPFVMRGPLARQGHHYQPRFTIKPRLRRLSPTAYHANDLHIKNPHALATTSDSRTPPSPFTRDADATLSASVSTPPAIADDSRCSPDTAVVDPASIPLPSSRCSFRPRSTHPASRSHLSLLRTRARCRR</sequence>
<dbReference type="EMBL" id="JARKIE010000293">
    <property type="protein sequence ID" value="KAJ7657073.1"/>
    <property type="molecule type" value="Genomic_DNA"/>
</dbReference>